<keyword evidence="2 5" id="KW-0812">Transmembrane</keyword>
<feature type="transmembrane region" description="Helical" evidence="5">
    <location>
        <begin position="153"/>
        <end position="171"/>
    </location>
</feature>
<dbReference type="PANTHER" id="PTHR23501">
    <property type="entry name" value="MAJOR FACILITATOR SUPERFAMILY"/>
    <property type="match status" value="1"/>
</dbReference>
<dbReference type="PANTHER" id="PTHR23501:SF6">
    <property type="entry name" value="MULTIDRUG TRANSPORTER, PUTATIVE (AFU_ORTHOLOGUE AFUA_3G14560)-RELATED"/>
    <property type="match status" value="1"/>
</dbReference>
<dbReference type="EMBL" id="MVGC01000213">
    <property type="protein sequence ID" value="RJE21665.1"/>
    <property type="molecule type" value="Genomic_DNA"/>
</dbReference>
<dbReference type="GO" id="GO:0000329">
    <property type="term" value="C:fungal-type vacuole membrane"/>
    <property type="evidence" value="ECO:0007669"/>
    <property type="project" value="TreeGrafter"/>
</dbReference>
<gene>
    <name evidence="7" type="ORF">PHISCL_06005</name>
</gene>
<feature type="transmembrane region" description="Helical" evidence="5">
    <location>
        <begin position="108"/>
        <end position="132"/>
    </location>
</feature>
<evidence type="ECO:0000256" key="3">
    <source>
        <dbReference type="ARBA" id="ARBA00022989"/>
    </source>
</evidence>
<dbReference type="GO" id="GO:0015174">
    <property type="term" value="F:basic amino acid transmembrane transporter activity"/>
    <property type="evidence" value="ECO:0007669"/>
    <property type="project" value="TreeGrafter"/>
</dbReference>
<accession>A0A3A2ZUJ7</accession>
<dbReference type="OrthoDB" id="4160219at2759"/>
<feature type="domain" description="Major facilitator superfamily (MFS) profile" evidence="6">
    <location>
        <begin position="1"/>
        <end position="280"/>
    </location>
</feature>
<dbReference type="Gene3D" id="1.20.1250.20">
    <property type="entry name" value="MFS general substrate transporter like domains"/>
    <property type="match status" value="2"/>
</dbReference>
<dbReference type="STRING" id="2070753.A0A3A2ZUJ7"/>
<keyword evidence="3 5" id="KW-1133">Transmembrane helix</keyword>
<proteinExistence type="predicted"/>
<keyword evidence="4 5" id="KW-0472">Membrane</keyword>
<dbReference type="InterPro" id="IPR036259">
    <property type="entry name" value="MFS_trans_sf"/>
</dbReference>
<evidence type="ECO:0000313" key="7">
    <source>
        <dbReference type="EMBL" id="RJE21665.1"/>
    </source>
</evidence>
<name>A0A3A2ZUJ7_9EURO</name>
<dbReference type="InterPro" id="IPR020846">
    <property type="entry name" value="MFS_dom"/>
</dbReference>
<dbReference type="SUPFAM" id="SSF103473">
    <property type="entry name" value="MFS general substrate transporter"/>
    <property type="match status" value="1"/>
</dbReference>
<evidence type="ECO:0000259" key="6">
    <source>
        <dbReference type="PROSITE" id="PS50850"/>
    </source>
</evidence>
<reference evidence="8" key="1">
    <citation type="submission" date="2017-02" db="EMBL/GenBank/DDBJ databases">
        <authorList>
            <person name="Tafer H."/>
            <person name="Lopandic K."/>
        </authorList>
    </citation>
    <scope>NUCLEOTIDE SEQUENCE [LARGE SCALE GENOMIC DNA]</scope>
    <source>
        <strain evidence="8">CBS 366.77</strain>
    </source>
</reference>
<evidence type="ECO:0000256" key="1">
    <source>
        <dbReference type="ARBA" id="ARBA00004141"/>
    </source>
</evidence>
<sequence>MSSITPLAGRLSQIFTARKYIIFSSTLLSIGLFITAAAQNLTVFLLGRTVSGCGSGGLMSTTIILALDLASKKRRGLLFGFINAGMTTGISSGAVLAGLLAPNFGWRIIFWIQAPMTLVLGPLLFFAIPAYARDESAREGARSLLRKLARVDYAGALTLALSVVLLLFSLASPDVPITPIILSFIAFSGFLVVESKFTAEPIIPISVLRLRSVLFTCLAGLGLMMSRWGVLFFTPVYTMAVRGWGPASAGLILVPTNVGFGLGGLLVGWIHIRQASSYYL</sequence>
<feature type="transmembrane region" description="Helical" evidence="5">
    <location>
        <begin position="77"/>
        <end position="102"/>
    </location>
</feature>
<comment type="caution">
    <text evidence="7">The sequence shown here is derived from an EMBL/GenBank/DDBJ whole genome shotgun (WGS) entry which is preliminary data.</text>
</comment>
<evidence type="ECO:0000256" key="2">
    <source>
        <dbReference type="ARBA" id="ARBA00022692"/>
    </source>
</evidence>
<feature type="transmembrane region" description="Helical" evidence="5">
    <location>
        <begin position="20"/>
        <end position="39"/>
    </location>
</feature>
<comment type="subcellular location">
    <subcellularLocation>
        <location evidence="1">Membrane</location>
        <topology evidence="1">Multi-pass membrane protein</topology>
    </subcellularLocation>
</comment>
<dbReference type="AlphaFoldDB" id="A0A3A2ZUJ7"/>
<feature type="transmembrane region" description="Helical" evidence="5">
    <location>
        <begin position="45"/>
        <end position="70"/>
    </location>
</feature>
<evidence type="ECO:0000313" key="8">
    <source>
        <dbReference type="Proteomes" id="UP000266188"/>
    </source>
</evidence>
<evidence type="ECO:0000256" key="5">
    <source>
        <dbReference type="SAM" id="Phobius"/>
    </source>
</evidence>
<organism evidence="7 8">
    <name type="scientific">Aspergillus sclerotialis</name>
    <dbReference type="NCBI Taxonomy" id="2070753"/>
    <lineage>
        <taxon>Eukaryota</taxon>
        <taxon>Fungi</taxon>
        <taxon>Dikarya</taxon>
        <taxon>Ascomycota</taxon>
        <taxon>Pezizomycotina</taxon>
        <taxon>Eurotiomycetes</taxon>
        <taxon>Eurotiomycetidae</taxon>
        <taxon>Eurotiales</taxon>
        <taxon>Aspergillaceae</taxon>
        <taxon>Aspergillus</taxon>
        <taxon>Aspergillus subgen. Polypaecilum</taxon>
    </lineage>
</organism>
<evidence type="ECO:0000256" key="4">
    <source>
        <dbReference type="ARBA" id="ARBA00023136"/>
    </source>
</evidence>
<dbReference type="PROSITE" id="PS50850">
    <property type="entry name" value="MFS"/>
    <property type="match status" value="1"/>
</dbReference>
<feature type="transmembrane region" description="Helical" evidence="5">
    <location>
        <begin position="213"/>
        <end position="237"/>
    </location>
</feature>
<dbReference type="Pfam" id="PF07690">
    <property type="entry name" value="MFS_1"/>
    <property type="match status" value="1"/>
</dbReference>
<feature type="transmembrane region" description="Helical" evidence="5">
    <location>
        <begin position="249"/>
        <end position="272"/>
    </location>
</feature>
<feature type="transmembrane region" description="Helical" evidence="5">
    <location>
        <begin position="177"/>
        <end position="193"/>
    </location>
</feature>
<protein>
    <submittedName>
        <fullName evidence="7">MFS multidrug transporter</fullName>
    </submittedName>
</protein>
<dbReference type="InterPro" id="IPR011701">
    <property type="entry name" value="MFS"/>
</dbReference>
<dbReference type="Proteomes" id="UP000266188">
    <property type="component" value="Unassembled WGS sequence"/>
</dbReference>
<keyword evidence="8" id="KW-1185">Reference proteome</keyword>